<reference evidence="1 2" key="1">
    <citation type="submission" date="2020-05" db="EMBL/GenBank/DDBJ databases">
        <authorList>
            <person name="Khan S.A."/>
            <person name="Jeon C.O."/>
            <person name="Chun B.H."/>
        </authorList>
    </citation>
    <scope>NUCLEOTIDE SEQUENCE [LARGE SCALE GENOMIC DNA]</scope>
    <source>
        <strain evidence="1 2">B156</strain>
    </source>
</reference>
<dbReference type="Proteomes" id="UP000552954">
    <property type="component" value="Unassembled WGS sequence"/>
</dbReference>
<keyword evidence="2" id="KW-1185">Reference proteome</keyword>
<proteinExistence type="predicted"/>
<accession>A0A849KG72</accession>
<organism evidence="1 2">
    <name type="scientific">Ramlibacter montanisoli</name>
    <dbReference type="NCBI Taxonomy" id="2732512"/>
    <lineage>
        <taxon>Bacteria</taxon>
        <taxon>Pseudomonadati</taxon>
        <taxon>Pseudomonadota</taxon>
        <taxon>Betaproteobacteria</taxon>
        <taxon>Burkholderiales</taxon>
        <taxon>Comamonadaceae</taxon>
        <taxon>Ramlibacter</taxon>
    </lineage>
</organism>
<comment type="caution">
    <text evidence="1">The sequence shown here is derived from an EMBL/GenBank/DDBJ whole genome shotgun (WGS) entry which is preliminary data.</text>
</comment>
<dbReference type="AlphaFoldDB" id="A0A849KG72"/>
<gene>
    <name evidence="1" type="ORF">HK415_13300</name>
</gene>
<dbReference type="EMBL" id="JABFCS010000001">
    <property type="protein sequence ID" value="NNU43915.1"/>
    <property type="molecule type" value="Genomic_DNA"/>
</dbReference>
<reference evidence="1 2" key="2">
    <citation type="submission" date="2020-06" db="EMBL/GenBank/DDBJ databases">
        <title>Ramlibacter rhizophilus sp. nov., isolated from rhizosphere soil of national flower Mugunghwa from South Korea.</title>
        <authorList>
            <person name="Zheng-Fei Y."/>
            <person name="Huan T."/>
        </authorList>
    </citation>
    <scope>NUCLEOTIDE SEQUENCE [LARGE SCALE GENOMIC DNA]</scope>
    <source>
        <strain evidence="1 2">B156</strain>
    </source>
</reference>
<protein>
    <recommendedName>
        <fullName evidence="3">TIGR03016 family PEP-CTERM system-associated outer membrane protein</fullName>
    </recommendedName>
</protein>
<sequence>MDLADAHCLCRRRGSAGAQVAPEPAVEPEAEGRAWRIPPILWTGSVSYDLRSHRGGDEGSSLAHLVTGSLGLKTYVYQPWLAVVSGSVGLTNSWSRDSRSAGSALFGTDPSLHEAIRGREQFLTGNASVNVFPQSRFPFEFHVDRADSRINNGLASTFDFQTTSWGMSQRYRPLAGRWNAAAGYEHREQSGAGFRATQDSLTSDFNTSWKHNDATLGASHSRARTQGTDDDSRFTTLVGRHSYVPSTELSVNSTANWTRTQEGAAAAQTDLNVLQFSSVGMMRRGPKLSLTGSARALLLREEFTGTGVDTGGLTLGANYEFTPSCGSRPTAA</sequence>
<evidence type="ECO:0000313" key="1">
    <source>
        <dbReference type="EMBL" id="NNU43915.1"/>
    </source>
</evidence>
<evidence type="ECO:0000313" key="2">
    <source>
        <dbReference type="Proteomes" id="UP000552954"/>
    </source>
</evidence>
<dbReference type="RefSeq" id="WP_171559978.1">
    <property type="nucleotide sequence ID" value="NZ_JABFCS010000001.1"/>
</dbReference>
<name>A0A849KG72_9BURK</name>
<evidence type="ECO:0008006" key="3">
    <source>
        <dbReference type="Google" id="ProtNLM"/>
    </source>
</evidence>